<protein>
    <submittedName>
        <fullName evidence="1">Uncharacterized protein</fullName>
    </submittedName>
</protein>
<dbReference type="Proteomes" id="UP000386466">
    <property type="component" value="Unassembled WGS sequence"/>
</dbReference>
<keyword evidence="2" id="KW-1185">Reference proteome</keyword>
<organism evidence="1 2">
    <name type="scientific">Lynx pardinus</name>
    <name type="common">Iberian lynx</name>
    <name type="synonym">Felis pardina</name>
    <dbReference type="NCBI Taxonomy" id="191816"/>
    <lineage>
        <taxon>Eukaryota</taxon>
        <taxon>Metazoa</taxon>
        <taxon>Chordata</taxon>
        <taxon>Craniata</taxon>
        <taxon>Vertebrata</taxon>
        <taxon>Euteleostomi</taxon>
        <taxon>Mammalia</taxon>
        <taxon>Eutheria</taxon>
        <taxon>Laurasiatheria</taxon>
        <taxon>Carnivora</taxon>
        <taxon>Feliformia</taxon>
        <taxon>Felidae</taxon>
        <taxon>Felinae</taxon>
        <taxon>Lynx</taxon>
    </lineage>
</organism>
<accession>A0A485NRL6</accession>
<dbReference type="EMBL" id="CAAGRJ010021719">
    <property type="protein sequence ID" value="VFV35880.1"/>
    <property type="molecule type" value="Genomic_DNA"/>
</dbReference>
<evidence type="ECO:0000313" key="1">
    <source>
        <dbReference type="EMBL" id="VFV35880.1"/>
    </source>
</evidence>
<gene>
    <name evidence="1" type="ORF">LYPA_23C008929</name>
</gene>
<name>A0A485NRL6_LYNPA</name>
<dbReference type="AlphaFoldDB" id="A0A485NRL6"/>
<evidence type="ECO:0000313" key="2">
    <source>
        <dbReference type="Proteomes" id="UP000386466"/>
    </source>
</evidence>
<proteinExistence type="predicted"/>
<sequence length="72" mass="8278">MEPVHHSRSHPEYPDVREFLPGKEDSCLEWERSRESCKTCQEFYQGSEMTVGSRKGRADTGTCLEKSILLMA</sequence>
<reference evidence="1 2" key="1">
    <citation type="submission" date="2019-01" db="EMBL/GenBank/DDBJ databases">
        <authorList>
            <person name="Alioto T."/>
            <person name="Alioto T."/>
        </authorList>
    </citation>
    <scope>NUCLEOTIDE SEQUENCE [LARGE SCALE GENOMIC DNA]</scope>
</reference>